<evidence type="ECO:0000256" key="5">
    <source>
        <dbReference type="ARBA" id="ARBA00022519"/>
    </source>
</evidence>
<gene>
    <name evidence="11" type="ordered locus">CTC_01376</name>
</gene>
<dbReference type="Pfam" id="PF00005">
    <property type="entry name" value="ABC_tran"/>
    <property type="match status" value="1"/>
</dbReference>
<dbReference type="EMBL" id="AE015927">
    <property type="protein sequence ID" value="AAO35936.1"/>
    <property type="molecule type" value="Genomic_DNA"/>
</dbReference>
<dbReference type="InterPro" id="IPR003593">
    <property type="entry name" value="AAA+_ATPase"/>
</dbReference>
<dbReference type="PROSITE" id="PS50893">
    <property type="entry name" value="ABC_TRANSPORTER_2"/>
    <property type="match status" value="1"/>
</dbReference>
<dbReference type="Gene3D" id="3.40.50.300">
    <property type="entry name" value="P-loop containing nucleotide triphosphate hydrolases"/>
    <property type="match status" value="1"/>
</dbReference>
<dbReference type="PROSITE" id="PS00211">
    <property type="entry name" value="ABC_TRANSPORTER_1"/>
    <property type="match status" value="1"/>
</dbReference>
<dbReference type="InterPro" id="IPR027417">
    <property type="entry name" value="P-loop_NTPase"/>
</dbReference>
<evidence type="ECO:0000256" key="6">
    <source>
        <dbReference type="ARBA" id="ARBA00022741"/>
    </source>
</evidence>
<dbReference type="PANTHER" id="PTHR43297:SF14">
    <property type="entry name" value="ATPASE AAA-TYPE CORE DOMAIN-CONTAINING PROTEIN"/>
    <property type="match status" value="1"/>
</dbReference>
<evidence type="ECO:0000256" key="1">
    <source>
        <dbReference type="ARBA" id="ARBA00004202"/>
    </source>
</evidence>
<dbReference type="PANTHER" id="PTHR43297">
    <property type="entry name" value="OLIGOPEPTIDE TRANSPORT ATP-BINDING PROTEIN APPD"/>
    <property type="match status" value="1"/>
</dbReference>
<keyword evidence="3" id="KW-0813">Transport</keyword>
<evidence type="ECO:0000256" key="2">
    <source>
        <dbReference type="ARBA" id="ARBA00005417"/>
    </source>
</evidence>
<sequence>MGIQLVNNIVLETKRGEKMSVVNINNLIINANKRPVVDNVSFSVDEGEWLALIGESGSGKSVTASSIGLLIHKNLNLVSGDINLNGIDIRSLNEEELRKIRGKEVAYIFQDYQNAFTPFIKIGKQIEEMIKCHIDISNEERKKRILNSLNDVGLDAKRVFNSYPFQLSGGQLQRAAIAQAVILKPKLLIADEPTTALDALTASKVLELLLDIKEKTKCALLFITHDLRCAKNYANKIAIMHNGKIVEMGSRDKIVNNPEHIYTKNLFASIPPMRHVPKRLYITDEYKQSSFI</sequence>
<organism evidence="11 12">
    <name type="scientific">Clostridium tetani (strain Massachusetts / E88)</name>
    <dbReference type="NCBI Taxonomy" id="212717"/>
    <lineage>
        <taxon>Bacteria</taxon>
        <taxon>Bacillati</taxon>
        <taxon>Bacillota</taxon>
        <taxon>Clostridia</taxon>
        <taxon>Eubacteriales</taxon>
        <taxon>Clostridiaceae</taxon>
        <taxon>Clostridium</taxon>
    </lineage>
</organism>
<keyword evidence="7" id="KW-0067">ATP-binding</keyword>
<evidence type="ECO:0000256" key="7">
    <source>
        <dbReference type="ARBA" id="ARBA00022840"/>
    </source>
</evidence>
<keyword evidence="9" id="KW-0472">Membrane</keyword>
<evidence type="ECO:0000256" key="3">
    <source>
        <dbReference type="ARBA" id="ARBA00022448"/>
    </source>
</evidence>
<comment type="similarity">
    <text evidence="2">Belongs to the ABC transporter superfamily.</text>
</comment>
<accession>Q895A4</accession>
<dbReference type="GO" id="GO:0016887">
    <property type="term" value="F:ATP hydrolysis activity"/>
    <property type="evidence" value="ECO:0007669"/>
    <property type="project" value="InterPro"/>
</dbReference>
<dbReference type="GO" id="GO:0005524">
    <property type="term" value="F:ATP binding"/>
    <property type="evidence" value="ECO:0007669"/>
    <property type="project" value="UniProtKB-KW"/>
</dbReference>
<dbReference type="SMART" id="SM00382">
    <property type="entry name" value="AAA"/>
    <property type="match status" value="1"/>
</dbReference>
<comment type="subcellular location">
    <subcellularLocation>
        <location evidence="1">Cell membrane</location>
        <topology evidence="1">Peripheral membrane protein</topology>
    </subcellularLocation>
</comment>
<keyword evidence="5" id="KW-0997">Cell inner membrane</keyword>
<dbReference type="CDD" id="cd03257">
    <property type="entry name" value="ABC_NikE_OppD_transporters"/>
    <property type="match status" value="1"/>
</dbReference>
<dbReference type="Proteomes" id="UP000001412">
    <property type="component" value="Chromosome"/>
</dbReference>
<dbReference type="InterPro" id="IPR003439">
    <property type="entry name" value="ABC_transporter-like_ATP-bd"/>
</dbReference>
<keyword evidence="12" id="KW-1185">Reference proteome</keyword>
<proteinExistence type="inferred from homology"/>
<evidence type="ECO:0000256" key="4">
    <source>
        <dbReference type="ARBA" id="ARBA00022475"/>
    </source>
</evidence>
<dbReference type="GO" id="GO:0005886">
    <property type="term" value="C:plasma membrane"/>
    <property type="evidence" value="ECO:0007669"/>
    <property type="project" value="UniProtKB-SubCell"/>
</dbReference>
<keyword evidence="8" id="KW-1278">Translocase</keyword>
<dbReference type="KEGG" id="ctc:CTC_01376"/>
<evidence type="ECO:0000313" key="11">
    <source>
        <dbReference type="EMBL" id="AAO35936.1"/>
    </source>
</evidence>
<name>Q895A4_CLOTE</name>
<dbReference type="InterPro" id="IPR017871">
    <property type="entry name" value="ABC_transporter-like_CS"/>
</dbReference>
<dbReference type="InterPro" id="IPR050388">
    <property type="entry name" value="ABC_Ni/Peptide_Import"/>
</dbReference>
<keyword evidence="6" id="KW-0547">Nucleotide-binding</keyword>
<protein>
    <submittedName>
        <fullName evidence="11">Putative oligopeptide ABC transporter</fullName>
    </submittedName>
</protein>
<feature type="domain" description="ABC transporter" evidence="10">
    <location>
        <begin position="22"/>
        <end position="267"/>
    </location>
</feature>
<evidence type="ECO:0000256" key="9">
    <source>
        <dbReference type="ARBA" id="ARBA00023136"/>
    </source>
</evidence>
<dbReference type="SUPFAM" id="SSF52540">
    <property type="entry name" value="P-loop containing nucleoside triphosphate hydrolases"/>
    <property type="match status" value="1"/>
</dbReference>
<dbReference type="AlphaFoldDB" id="Q895A4"/>
<evidence type="ECO:0000256" key="8">
    <source>
        <dbReference type="ARBA" id="ARBA00022967"/>
    </source>
</evidence>
<dbReference type="HOGENOM" id="CLU_000604_1_23_9"/>
<reference evidence="11 12" key="1">
    <citation type="journal article" date="2003" name="Proc. Natl. Acad. Sci. U.S.A.">
        <title>The genome sequence of Clostridium tetani, the causative agent of tetanus disease.</title>
        <authorList>
            <person name="Brueggemann H."/>
            <person name="Baumer S."/>
            <person name="Fricke W.F."/>
            <person name="Wiezer A."/>
            <person name="Liesegang H."/>
            <person name="Decker I."/>
            <person name="Herzberg C."/>
            <person name="Martinez-Arias R."/>
            <person name="Merkl R."/>
            <person name="Henne A."/>
            <person name="Gottschalk G."/>
        </authorList>
    </citation>
    <scope>NUCLEOTIDE SEQUENCE [LARGE SCALE GENOMIC DNA]</scope>
    <source>
        <strain evidence="12">Massachusetts / E88</strain>
    </source>
</reference>
<dbReference type="STRING" id="212717.CTC_01376"/>
<evidence type="ECO:0000313" key="12">
    <source>
        <dbReference type="Proteomes" id="UP000001412"/>
    </source>
</evidence>
<evidence type="ECO:0000259" key="10">
    <source>
        <dbReference type="PROSITE" id="PS50893"/>
    </source>
</evidence>
<keyword evidence="4" id="KW-1003">Cell membrane</keyword>